<keyword evidence="4" id="KW-1185">Reference proteome</keyword>
<dbReference type="InterPro" id="IPR003114">
    <property type="entry name" value="Phox_assoc"/>
</dbReference>
<gene>
    <name evidence="3" type="ORF">AMAG_02939</name>
</gene>
<feature type="domain" description="PXA" evidence="2">
    <location>
        <begin position="205"/>
        <end position="293"/>
    </location>
</feature>
<evidence type="ECO:0000313" key="4">
    <source>
        <dbReference type="Proteomes" id="UP000054350"/>
    </source>
</evidence>
<feature type="domain" description="PXA" evidence="2">
    <location>
        <begin position="24"/>
        <end position="112"/>
    </location>
</feature>
<dbReference type="Proteomes" id="UP000054350">
    <property type="component" value="Unassembled WGS sequence"/>
</dbReference>
<dbReference type="GO" id="GO:0035091">
    <property type="term" value="F:phosphatidylinositol binding"/>
    <property type="evidence" value="ECO:0007669"/>
    <property type="project" value="TreeGrafter"/>
</dbReference>
<evidence type="ECO:0000259" key="2">
    <source>
        <dbReference type="Pfam" id="PF02194"/>
    </source>
</evidence>
<organism evidence="3 4">
    <name type="scientific">Allomyces macrogynus (strain ATCC 38327)</name>
    <name type="common">Allomyces javanicus var. macrogynus</name>
    <dbReference type="NCBI Taxonomy" id="578462"/>
    <lineage>
        <taxon>Eukaryota</taxon>
        <taxon>Fungi</taxon>
        <taxon>Fungi incertae sedis</taxon>
        <taxon>Blastocladiomycota</taxon>
        <taxon>Blastocladiomycetes</taxon>
        <taxon>Blastocladiales</taxon>
        <taxon>Blastocladiaceae</taxon>
        <taxon>Allomyces</taxon>
    </lineage>
</organism>
<dbReference type="STRING" id="578462.A0A0L0S472"/>
<evidence type="ECO:0000256" key="1">
    <source>
        <dbReference type="SAM" id="MobiDB-lite"/>
    </source>
</evidence>
<feature type="region of interest" description="Disordered" evidence="1">
    <location>
        <begin position="118"/>
        <end position="189"/>
    </location>
</feature>
<dbReference type="Pfam" id="PF02194">
    <property type="entry name" value="PXA"/>
    <property type="match status" value="2"/>
</dbReference>
<protein>
    <recommendedName>
        <fullName evidence="2">PXA domain-containing protein</fullName>
    </recommendedName>
</protein>
<name>A0A0L0S472_ALLM3</name>
<proteinExistence type="predicted"/>
<dbReference type="VEuPathDB" id="FungiDB:AMAG_02939"/>
<dbReference type="EMBL" id="GG745331">
    <property type="protein sequence ID" value="KNE57196.1"/>
    <property type="molecule type" value="Genomic_DNA"/>
</dbReference>
<evidence type="ECO:0000313" key="3">
    <source>
        <dbReference type="EMBL" id="KNE57196.1"/>
    </source>
</evidence>
<dbReference type="PANTHER" id="PTHR22775">
    <property type="entry name" value="SORTING NEXIN"/>
    <property type="match status" value="1"/>
</dbReference>
<reference evidence="3 4" key="1">
    <citation type="submission" date="2009-11" db="EMBL/GenBank/DDBJ databases">
        <title>Annotation of Allomyces macrogynus ATCC 38327.</title>
        <authorList>
            <consortium name="The Broad Institute Genome Sequencing Platform"/>
            <person name="Russ C."/>
            <person name="Cuomo C."/>
            <person name="Burger G."/>
            <person name="Gray M.W."/>
            <person name="Holland P.W.H."/>
            <person name="King N."/>
            <person name="Lang F.B.F."/>
            <person name="Roger A.J."/>
            <person name="Ruiz-Trillo I."/>
            <person name="Young S.K."/>
            <person name="Zeng Q."/>
            <person name="Gargeya S."/>
            <person name="Fitzgerald M."/>
            <person name="Haas B."/>
            <person name="Abouelleil A."/>
            <person name="Alvarado L."/>
            <person name="Arachchi H.M."/>
            <person name="Berlin A."/>
            <person name="Chapman S.B."/>
            <person name="Gearin G."/>
            <person name="Goldberg J."/>
            <person name="Griggs A."/>
            <person name="Gujja S."/>
            <person name="Hansen M."/>
            <person name="Heiman D."/>
            <person name="Howarth C."/>
            <person name="Larimer J."/>
            <person name="Lui A."/>
            <person name="MacDonald P.J.P."/>
            <person name="McCowen C."/>
            <person name="Montmayeur A."/>
            <person name="Murphy C."/>
            <person name="Neiman D."/>
            <person name="Pearson M."/>
            <person name="Priest M."/>
            <person name="Roberts A."/>
            <person name="Saif S."/>
            <person name="Shea T."/>
            <person name="Sisk P."/>
            <person name="Stolte C."/>
            <person name="Sykes S."/>
            <person name="Wortman J."/>
            <person name="Nusbaum C."/>
            <person name="Birren B."/>
        </authorList>
    </citation>
    <scope>NUCLEOTIDE SEQUENCE [LARGE SCALE GENOMIC DNA]</scope>
    <source>
        <strain evidence="3 4">ATCC 38327</strain>
    </source>
</reference>
<dbReference type="AlphaFoldDB" id="A0A0L0S472"/>
<sequence length="683" mass="72534">MAASTSATLAPGAHHDLPAFSRFPDIDRELRLLALAIVDAFISKPWYSKLTANRDLQREIMVALAQVARSLESRLLAVDWPMVLLADVPYLVTQHWQALAAARESLVANLLGATVADTPSSRASVPADSRRSSTHSLHAGAAAAIARATPATSGPPALPRAGSASLRPSPAPSIHVMGAASPPPTPGVAASQVLEPPVRTVHLTTVDLVYHSLVPHVAMVAERVPGMSDQFTLPHYDEYLRMAVGQIVQSLLPLASASAPAERVLVREIVLMIVRSLLDRFSDPVYLFTLIANMLEPSTESSQKPSSPTPTTSFSLSSTPSTISPLPNLRLWWHRLHTVARHTLSQARLVWATAIHLYRQHTAAGSATTAARRHLRRRRGSGRRYYQLDVPWTRALDAMFELGSNPATRWIAVLWHLWVRPPLRWAGGAFIDSYLQVAATHGVTPRTVAPAIRAVTQIVKDAAAATFAPLTTASDAAPAPPPHAVAASSATAIARAQRRAVKAISAFLGARDGAGIERVLASHTLKHAASSFRTSHLLLLILDTLLFHLFAVDLGFPAATHAATASPADPLQLARRSAKRMSGIETDSGVPAWWTAGAAPTLGADYLATEPQGGTHFMPRRRLSLTPDMITHVGAAGASRPSAGTARTTVTAHTAVPPVPAIPSRFVAAGTVVTRSGASGPTG</sequence>
<feature type="region of interest" description="Disordered" evidence="1">
    <location>
        <begin position="298"/>
        <end position="322"/>
    </location>
</feature>
<dbReference type="OrthoDB" id="5582218at2759"/>
<reference evidence="4" key="2">
    <citation type="submission" date="2009-11" db="EMBL/GenBank/DDBJ databases">
        <title>The Genome Sequence of Allomyces macrogynus strain ATCC 38327.</title>
        <authorList>
            <consortium name="The Broad Institute Genome Sequencing Platform"/>
            <person name="Russ C."/>
            <person name="Cuomo C."/>
            <person name="Shea T."/>
            <person name="Young S.K."/>
            <person name="Zeng Q."/>
            <person name="Koehrsen M."/>
            <person name="Haas B."/>
            <person name="Borodovsky M."/>
            <person name="Guigo R."/>
            <person name="Alvarado L."/>
            <person name="Berlin A."/>
            <person name="Borenstein D."/>
            <person name="Chen Z."/>
            <person name="Engels R."/>
            <person name="Freedman E."/>
            <person name="Gellesch M."/>
            <person name="Goldberg J."/>
            <person name="Griggs A."/>
            <person name="Gujja S."/>
            <person name="Heiman D."/>
            <person name="Hepburn T."/>
            <person name="Howarth C."/>
            <person name="Jen D."/>
            <person name="Larson L."/>
            <person name="Lewis B."/>
            <person name="Mehta T."/>
            <person name="Park D."/>
            <person name="Pearson M."/>
            <person name="Roberts A."/>
            <person name="Saif S."/>
            <person name="Shenoy N."/>
            <person name="Sisk P."/>
            <person name="Stolte C."/>
            <person name="Sykes S."/>
            <person name="Walk T."/>
            <person name="White J."/>
            <person name="Yandava C."/>
            <person name="Burger G."/>
            <person name="Gray M.W."/>
            <person name="Holland P.W.H."/>
            <person name="King N."/>
            <person name="Lang F.B.F."/>
            <person name="Roger A.J."/>
            <person name="Ruiz-Trillo I."/>
            <person name="Lander E."/>
            <person name="Nusbaum C."/>
        </authorList>
    </citation>
    <scope>NUCLEOTIDE SEQUENCE [LARGE SCALE GENOMIC DNA]</scope>
    <source>
        <strain evidence="4">ATCC 38327</strain>
    </source>
</reference>
<dbReference type="PANTHER" id="PTHR22775:SF3">
    <property type="entry name" value="SORTING NEXIN-13"/>
    <property type="match status" value="1"/>
</dbReference>
<accession>A0A0L0S472</accession>
<feature type="compositionally biased region" description="Low complexity" evidence="1">
    <location>
        <begin position="139"/>
        <end position="151"/>
    </location>
</feature>